<dbReference type="RefSeq" id="WP_344914941.1">
    <property type="nucleotide sequence ID" value="NZ_BAAAYO010000014.1"/>
</dbReference>
<keyword evidence="1" id="KW-1133">Transmembrane helix</keyword>
<evidence type="ECO:0000313" key="3">
    <source>
        <dbReference type="Proteomes" id="UP001589619"/>
    </source>
</evidence>
<keyword evidence="1" id="KW-0812">Transmembrane</keyword>
<reference evidence="2 3" key="1">
    <citation type="submission" date="2024-09" db="EMBL/GenBank/DDBJ databases">
        <authorList>
            <person name="Sun Q."/>
            <person name="Mori K."/>
        </authorList>
    </citation>
    <scope>NUCLEOTIDE SEQUENCE [LARGE SCALE GENOMIC DNA]</scope>
    <source>
        <strain evidence="2 3">JCM 12520</strain>
    </source>
</reference>
<organism evidence="2 3">
    <name type="scientific">Paenibacillus hodogayensis</name>
    <dbReference type="NCBI Taxonomy" id="279208"/>
    <lineage>
        <taxon>Bacteria</taxon>
        <taxon>Bacillati</taxon>
        <taxon>Bacillota</taxon>
        <taxon>Bacilli</taxon>
        <taxon>Bacillales</taxon>
        <taxon>Paenibacillaceae</taxon>
        <taxon>Paenibacillus</taxon>
    </lineage>
</organism>
<comment type="caution">
    <text evidence="2">The sequence shown here is derived from an EMBL/GenBank/DDBJ whole genome shotgun (WGS) entry which is preliminary data.</text>
</comment>
<dbReference type="Proteomes" id="UP001589619">
    <property type="component" value="Unassembled WGS sequence"/>
</dbReference>
<keyword evidence="1" id="KW-0472">Membrane</keyword>
<sequence length="67" mass="8182">MLFPTEESLAWVIPLALANLALCTYLEVRMRRNIRRGRIDKRRYSARQLEEFERMRVRLDDKNSRRT</sequence>
<feature type="transmembrane region" description="Helical" evidence="1">
    <location>
        <begin position="12"/>
        <end position="28"/>
    </location>
</feature>
<keyword evidence="3" id="KW-1185">Reference proteome</keyword>
<dbReference type="EMBL" id="JBHMAG010000013">
    <property type="protein sequence ID" value="MFB9753768.1"/>
    <property type="molecule type" value="Genomic_DNA"/>
</dbReference>
<evidence type="ECO:0000256" key="1">
    <source>
        <dbReference type="SAM" id="Phobius"/>
    </source>
</evidence>
<name>A0ABV5VZM8_9BACL</name>
<accession>A0ABV5VZM8</accession>
<proteinExistence type="predicted"/>
<evidence type="ECO:0000313" key="2">
    <source>
        <dbReference type="EMBL" id="MFB9753768.1"/>
    </source>
</evidence>
<protein>
    <submittedName>
        <fullName evidence="2">Uncharacterized protein</fullName>
    </submittedName>
</protein>
<gene>
    <name evidence="2" type="ORF">ACFFNY_19545</name>
</gene>